<dbReference type="SUPFAM" id="SSF46785">
    <property type="entry name" value="Winged helix' DNA-binding domain"/>
    <property type="match status" value="1"/>
</dbReference>
<dbReference type="PROSITE" id="PS51000">
    <property type="entry name" value="HTH_DEOR_2"/>
    <property type="match status" value="1"/>
</dbReference>
<evidence type="ECO:0000256" key="1">
    <source>
        <dbReference type="ARBA" id="ARBA00023015"/>
    </source>
</evidence>
<accession>A0ABV8S8K6</accession>
<dbReference type="InterPro" id="IPR028349">
    <property type="entry name" value="PafC-like"/>
</dbReference>
<keyword evidence="2" id="KW-0804">Transcription</keyword>
<dbReference type="PANTHER" id="PTHR34580">
    <property type="match status" value="1"/>
</dbReference>
<dbReference type="RefSeq" id="WP_204605246.1">
    <property type="nucleotide sequence ID" value="NZ_JBHSED010000012.1"/>
</dbReference>
<dbReference type="Pfam" id="PF13280">
    <property type="entry name" value="WYL"/>
    <property type="match status" value="1"/>
</dbReference>
<feature type="domain" description="HTH deoR-type" evidence="3">
    <location>
        <begin position="2"/>
        <end position="61"/>
    </location>
</feature>
<reference evidence="5" key="1">
    <citation type="journal article" date="2019" name="Int. J. Syst. Evol. Microbiol.">
        <title>The Global Catalogue of Microorganisms (GCM) 10K type strain sequencing project: providing services to taxonomists for standard genome sequencing and annotation.</title>
        <authorList>
            <consortium name="The Broad Institute Genomics Platform"/>
            <consortium name="The Broad Institute Genome Sequencing Center for Infectious Disease"/>
            <person name="Wu L."/>
            <person name="Ma J."/>
        </authorList>
    </citation>
    <scope>NUCLEOTIDE SEQUENCE [LARGE SCALE GENOMIC DNA]</scope>
    <source>
        <strain evidence="5">CGMCC 4.1641</strain>
    </source>
</reference>
<dbReference type="PROSITE" id="PS52050">
    <property type="entry name" value="WYL"/>
    <property type="match status" value="1"/>
</dbReference>
<name>A0ABV8S8K6_9BACL</name>
<dbReference type="InterPro" id="IPR026881">
    <property type="entry name" value="WYL_dom"/>
</dbReference>
<proteinExistence type="predicted"/>
<gene>
    <name evidence="4" type="ORF">ACFO1S_07840</name>
</gene>
<sequence length="305" mass="35631">MKIDRLLSIVMLLLESDRVSTSKLAKMFEVSTRTIFRDIEVINKAGIPIVSYPGNHGGIGIMENYKIKKKLFTSSDINTLLIGLNSIQSSMSSDEIHQTITKIKGMLSEEDVRDFDNQVIVDNSPWYGLKYPKPNFDEMNSAIKERRLLSFKYADQNGMRTERVIEPYRLIMKDTNWYLQGFCTTKEAFRTFRLTRISFLRVLDKHFIPREFKSALEAKSERETITIKLLVNESLLDIMTEYCGKDCIKAYDSKHWMVDFPFIEDDHGYGFLLRFGEKCICVEPEHVRIEVIRRIKYLQAAYQIE</sequence>
<evidence type="ECO:0000256" key="2">
    <source>
        <dbReference type="ARBA" id="ARBA00023163"/>
    </source>
</evidence>
<dbReference type="Pfam" id="PF25583">
    <property type="entry name" value="WCX"/>
    <property type="match status" value="1"/>
</dbReference>
<comment type="caution">
    <text evidence="4">The sequence shown here is derived from an EMBL/GenBank/DDBJ whole genome shotgun (WGS) entry which is preliminary data.</text>
</comment>
<dbReference type="InterPro" id="IPR051534">
    <property type="entry name" value="CBASS_pafABC_assoc_protein"/>
</dbReference>
<evidence type="ECO:0000313" key="5">
    <source>
        <dbReference type="Proteomes" id="UP001595755"/>
    </source>
</evidence>
<dbReference type="InterPro" id="IPR057727">
    <property type="entry name" value="WCX_dom"/>
</dbReference>
<dbReference type="SMART" id="SM00420">
    <property type="entry name" value="HTH_DEOR"/>
    <property type="match status" value="1"/>
</dbReference>
<dbReference type="InterPro" id="IPR036388">
    <property type="entry name" value="WH-like_DNA-bd_sf"/>
</dbReference>
<dbReference type="InterPro" id="IPR036390">
    <property type="entry name" value="WH_DNA-bd_sf"/>
</dbReference>
<dbReference type="InterPro" id="IPR001034">
    <property type="entry name" value="DeoR_HTH"/>
</dbReference>
<organism evidence="4 5">
    <name type="scientific">Cohnella boryungensis</name>
    <dbReference type="NCBI Taxonomy" id="768479"/>
    <lineage>
        <taxon>Bacteria</taxon>
        <taxon>Bacillati</taxon>
        <taxon>Bacillota</taxon>
        <taxon>Bacilli</taxon>
        <taxon>Bacillales</taxon>
        <taxon>Paenibacillaceae</taxon>
        <taxon>Cohnella</taxon>
    </lineage>
</organism>
<dbReference type="Pfam" id="PF08279">
    <property type="entry name" value="HTH_11"/>
    <property type="match status" value="1"/>
</dbReference>
<dbReference type="PANTHER" id="PTHR34580:SF1">
    <property type="entry name" value="PROTEIN PAFC"/>
    <property type="match status" value="1"/>
</dbReference>
<dbReference type="PIRSF" id="PIRSF016838">
    <property type="entry name" value="PafC"/>
    <property type="match status" value="1"/>
</dbReference>
<protein>
    <submittedName>
        <fullName evidence="4">Helix-turn-helix transcriptional regulator</fullName>
    </submittedName>
</protein>
<dbReference type="EMBL" id="JBHSED010000012">
    <property type="protein sequence ID" value="MFC4303360.1"/>
    <property type="molecule type" value="Genomic_DNA"/>
</dbReference>
<evidence type="ECO:0000259" key="3">
    <source>
        <dbReference type="PROSITE" id="PS51000"/>
    </source>
</evidence>
<dbReference type="Gene3D" id="1.10.10.10">
    <property type="entry name" value="Winged helix-like DNA-binding domain superfamily/Winged helix DNA-binding domain"/>
    <property type="match status" value="1"/>
</dbReference>
<evidence type="ECO:0000313" key="4">
    <source>
        <dbReference type="EMBL" id="MFC4303360.1"/>
    </source>
</evidence>
<dbReference type="InterPro" id="IPR013196">
    <property type="entry name" value="HTH_11"/>
</dbReference>
<keyword evidence="1" id="KW-0805">Transcription regulation</keyword>
<dbReference type="Proteomes" id="UP001595755">
    <property type="component" value="Unassembled WGS sequence"/>
</dbReference>
<keyword evidence="5" id="KW-1185">Reference proteome</keyword>